<name>A0A6L2P1P8_TANCI</name>
<dbReference type="AlphaFoldDB" id="A0A6L2P1P8"/>
<keyword evidence="1" id="KW-0378">Hydrolase</keyword>
<protein>
    <submittedName>
        <fullName evidence="1">Alpha/beta hydrolases superfamily protein</fullName>
    </submittedName>
</protein>
<dbReference type="PANTHER" id="PTHR46398:SF4">
    <property type="entry name" value="ALPHA_BETA-HYDROLASES SUPERFAMILY PROTEIN"/>
    <property type="match status" value="1"/>
</dbReference>
<reference evidence="1" key="1">
    <citation type="journal article" date="2019" name="Sci. Rep.">
        <title>Draft genome of Tanacetum cinerariifolium, the natural source of mosquito coil.</title>
        <authorList>
            <person name="Yamashiro T."/>
            <person name="Shiraishi A."/>
            <person name="Satake H."/>
            <person name="Nakayama K."/>
        </authorList>
    </citation>
    <scope>NUCLEOTIDE SEQUENCE</scope>
</reference>
<organism evidence="1">
    <name type="scientific">Tanacetum cinerariifolium</name>
    <name type="common">Dalmatian daisy</name>
    <name type="synonym">Chrysanthemum cinerariifolium</name>
    <dbReference type="NCBI Taxonomy" id="118510"/>
    <lineage>
        <taxon>Eukaryota</taxon>
        <taxon>Viridiplantae</taxon>
        <taxon>Streptophyta</taxon>
        <taxon>Embryophyta</taxon>
        <taxon>Tracheophyta</taxon>
        <taxon>Spermatophyta</taxon>
        <taxon>Magnoliopsida</taxon>
        <taxon>eudicotyledons</taxon>
        <taxon>Gunneridae</taxon>
        <taxon>Pentapetalae</taxon>
        <taxon>asterids</taxon>
        <taxon>campanulids</taxon>
        <taxon>Asterales</taxon>
        <taxon>Asteraceae</taxon>
        <taxon>Asteroideae</taxon>
        <taxon>Anthemideae</taxon>
        <taxon>Anthemidinae</taxon>
        <taxon>Tanacetum</taxon>
    </lineage>
</organism>
<comment type="caution">
    <text evidence="1">The sequence shown here is derived from an EMBL/GenBank/DDBJ whole genome shotgun (WGS) entry which is preliminary data.</text>
</comment>
<dbReference type="PANTHER" id="PTHR46398">
    <property type="entry name" value="ALPHA/BETA-HYDROLASES SUPERFAMILY PROTEIN"/>
    <property type="match status" value="1"/>
</dbReference>
<accession>A0A6L2P1P8</accession>
<sequence>MKVFKLDANASSVAGVCKGKLGYEHYGSEKAESCHKLNDIDGEKVRCYSIAPTRCTALNLTVNYADLINLVMFQANFSPRTATPLADILEECQC</sequence>
<evidence type="ECO:0000313" key="1">
    <source>
        <dbReference type="EMBL" id="GEU90925.1"/>
    </source>
</evidence>
<dbReference type="GO" id="GO:0016787">
    <property type="term" value="F:hydrolase activity"/>
    <property type="evidence" value="ECO:0007669"/>
    <property type="project" value="UniProtKB-KW"/>
</dbReference>
<dbReference type="EMBL" id="BKCJ010010291">
    <property type="protein sequence ID" value="GEU90925.1"/>
    <property type="molecule type" value="Genomic_DNA"/>
</dbReference>
<gene>
    <name evidence="1" type="ORF">Tci_062903</name>
</gene>
<proteinExistence type="predicted"/>